<comment type="caution">
    <text evidence="2">The sequence shown here is derived from an EMBL/GenBank/DDBJ whole genome shotgun (WGS) entry which is preliminary data.</text>
</comment>
<keyword evidence="3" id="KW-1185">Reference proteome</keyword>
<reference evidence="2 3" key="1">
    <citation type="journal article" date="2019" name="Int. J. Syst. Evol. Microbiol.">
        <title>The Global Catalogue of Microorganisms (GCM) 10K type strain sequencing project: providing services to taxonomists for standard genome sequencing and annotation.</title>
        <authorList>
            <consortium name="The Broad Institute Genomics Platform"/>
            <consortium name="The Broad Institute Genome Sequencing Center for Infectious Disease"/>
            <person name="Wu L."/>
            <person name="Ma J."/>
        </authorList>
    </citation>
    <scope>NUCLEOTIDE SEQUENCE [LARGE SCALE GENOMIC DNA]</scope>
    <source>
        <strain evidence="2 3">JCM 14901</strain>
    </source>
</reference>
<keyword evidence="1" id="KW-0812">Transmembrane</keyword>
<accession>A0ABN2RG72</accession>
<dbReference type="EMBL" id="BAAAOG010000010">
    <property type="protein sequence ID" value="GAA1968462.1"/>
    <property type="molecule type" value="Genomic_DNA"/>
</dbReference>
<gene>
    <name evidence="2" type="ORF">GCM10009776_34440</name>
</gene>
<evidence type="ECO:0008006" key="4">
    <source>
        <dbReference type="Google" id="ProtNLM"/>
    </source>
</evidence>
<feature type="transmembrane region" description="Helical" evidence="1">
    <location>
        <begin position="76"/>
        <end position="94"/>
    </location>
</feature>
<organism evidence="2 3">
    <name type="scientific">Microbacterium deminutum</name>
    <dbReference type="NCBI Taxonomy" id="344164"/>
    <lineage>
        <taxon>Bacteria</taxon>
        <taxon>Bacillati</taxon>
        <taxon>Actinomycetota</taxon>
        <taxon>Actinomycetes</taxon>
        <taxon>Micrococcales</taxon>
        <taxon>Microbacteriaceae</taxon>
        <taxon>Microbacterium</taxon>
    </lineage>
</organism>
<keyword evidence="1" id="KW-1133">Transmembrane helix</keyword>
<feature type="transmembrane region" description="Helical" evidence="1">
    <location>
        <begin position="12"/>
        <end position="32"/>
    </location>
</feature>
<keyword evidence="1" id="KW-0472">Membrane</keyword>
<name>A0ABN2RG72_9MICO</name>
<sequence length="285" mass="30843">MSDAAQRTHRYLRVALVGIVIVILAGVVIEWIRSGVLPPSISHSYYTSARSVFVGSLVAASLALTVLSGSDAESAFLDMAAPFAPLIALIPAALDPASIKVEADGVITGVTAYLVALLLILIAGLILWRTKQLEGNWVRVTMIVALGVFLVVLALIIPAWVNPDDPNLWIFSMHYPATIAFFIAFATVPFINFFRKTSNIEPRPWQRAIYAGVVIVLAIDIPLSPILGFALPNTHAVLICEAVALLAFALFWLVQTIQRWNEEPGLVKLTPRLPRATVASDPSEA</sequence>
<proteinExistence type="predicted"/>
<feature type="transmembrane region" description="Helical" evidence="1">
    <location>
        <begin position="173"/>
        <end position="195"/>
    </location>
</feature>
<feature type="transmembrane region" description="Helical" evidence="1">
    <location>
        <begin position="106"/>
        <end position="128"/>
    </location>
</feature>
<feature type="transmembrane region" description="Helical" evidence="1">
    <location>
        <begin position="207"/>
        <end position="230"/>
    </location>
</feature>
<protein>
    <recommendedName>
        <fullName evidence="4">DUF998 domain-containing protein</fullName>
    </recommendedName>
</protein>
<feature type="transmembrane region" description="Helical" evidence="1">
    <location>
        <begin position="236"/>
        <end position="254"/>
    </location>
</feature>
<dbReference type="RefSeq" id="WP_344097012.1">
    <property type="nucleotide sequence ID" value="NZ_BAAAOG010000010.1"/>
</dbReference>
<feature type="transmembrane region" description="Helical" evidence="1">
    <location>
        <begin position="140"/>
        <end position="161"/>
    </location>
</feature>
<dbReference type="Proteomes" id="UP001499933">
    <property type="component" value="Unassembled WGS sequence"/>
</dbReference>
<evidence type="ECO:0000256" key="1">
    <source>
        <dbReference type="SAM" id="Phobius"/>
    </source>
</evidence>
<evidence type="ECO:0000313" key="3">
    <source>
        <dbReference type="Proteomes" id="UP001499933"/>
    </source>
</evidence>
<evidence type="ECO:0000313" key="2">
    <source>
        <dbReference type="EMBL" id="GAA1968462.1"/>
    </source>
</evidence>
<feature type="transmembrane region" description="Helical" evidence="1">
    <location>
        <begin position="52"/>
        <end position="69"/>
    </location>
</feature>